<dbReference type="SMART" id="SM00028">
    <property type="entry name" value="TPR"/>
    <property type="match status" value="2"/>
</dbReference>
<evidence type="ECO:0000256" key="2">
    <source>
        <dbReference type="SAM" id="MobiDB-lite"/>
    </source>
</evidence>
<evidence type="ECO:0000313" key="4">
    <source>
        <dbReference type="Proteomes" id="UP000466906"/>
    </source>
</evidence>
<sequence length="296" mass="33158">MNEQPTMSAEELEQLGDEALSAEQLEQALQHYEEARQILGVALDLVVEADADFEVFSMITDDLSRVRDKAHDAWSRLQPPPKSHEEQAAELRAMADKATEEGDLAHASHMSFRLGETLEDLGDLENAESAYRQAVVLAREVDACDPELMLAAFTSLIHFLSPSEESVALAQEMAANLIDRKEMYHPMRAADAAYHCAIAELDFAEVAPHRMDHAIEAIARPTIKMLDDICFHDKSQSLQRLVADVLRSAGRDTEADQWQADADRYEDWEMFMDQGIPGHVHLWDIRFDAPDGAGDE</sequence>
<dbReference type="AlphaFoldDB" id="A0A6N4V086"/>
<dbReference type="RefSeq" id="WP_163668864.1">
    <property type="nucleotide sequence ID" value="NZ_AP022565.1"/>
</dbReference>
<evidence type="ECO:0008006" key="5">
    <source>
        <dbReference type="Google" id="ProtNLM"/>
    </source>
</evidence>
<dbReference type="KEGG" id="malv:MALV_51530"/>
<protein>
    <recommendedName>
        <fullName evidence="5">Tetratricopeptide repeat protein</fullName>
    </recommendedName>
</protein>
<evidence type="ECO:0000313" key="3">
    <source>
        <dbReference type="EMBL" id="BBX30028.1"/>
    </source>
</evidence>
<feature type="compositionally biased region" description="Basic and acidic residues" evidence="2">
    <location>
        <begin position="82"/>
        <end position="92"/>
    </location>
</feature>
<gene>
    <name evidence="3" type="ORF">MALV_51530</name>
</gene>
<keyword evidence="1" id="KW-0175">Coiled coil</keyword>
<dbReference type="InterPro" id="IPR019734">
    <property type="entry name" value="TPR_rpt"/>
</dbReference>
<reference evidence="3 4" key="1">
    <citation type="journal article" date="2019" name="Emerg. Microbes Infect.">
        <title>Comprehensive subspecies identification of 175 nontuberculous mycobacteria species based on 7547 genomic profiles.</title>
        <authorList>
            <person name="Matsumoto Y."/>
            <person name="Kinjo T."/>
            <person name="Motooka D."/>
            <person name="Nabeya D."/>
            <person name="Jung N."/>
            <person name="Uechi K."/>
            <person name="Horii T."/>
            <person name="Iida T."/>
            <person name="Fujita J."/>
            <person name="Nakamura S."/>
        </authorList>
    </citation>
    <scope>NUCLEOTIDE SEQUENCE [LARGE SCALE GENOMIC DNA]</scope>
    <source>
        <strain evidence="3 4">JCM 12272</strain>
    </source>
</reference>
<proteinExistence type="predicted"/>
<dbReference type="Pfam" id="PF13181">
    <property type="entry name" value="TPR_8"/>
    <property type="match status" value="1"/>
</dbReference>
<evidence type="ECO:0000256" key="1">
    <source>
        <dbReference type="SAM" id="Coils"/>
    </source>
</evidence>
<dbReference type="InterPro" id="IPR011990">
    <property type="entry name" value="TPR-like_helical_dom_sf"/>
</dbReference>
<name>A0A6N4V086_9MYCO</name>
<organism evidence="3 4">
    <name type="scientific">Mycolicibacterium alvei</name>
    <dbReference type="NCBI Taxonomy" id="67081"/>
    <lineage>
        <taxon>Bacteria</taxon>
        <taxon>Bacillati</taxon>
        <taxon>Actinomycetota</taxon>
        <taxon>Actinomycetes</taxon>
        <taxon>Mycobacteriales</taxon>
        <taxon>Mycobacteriaceae</taxon>
        <taxon>Mycolicibacterium</taxon>
    </lineage>
</organism>
<dbReference type="Proteomes" id="UP000466906">
    <property type="component" value="Chromosome"/>
</dbReference>
<feature type="coiled-coil region" evidence="1">
    <location>
        <begin position="15"/>
        <end position="42"/>
    </location>
</feature>
<feature type="region of interest" description="Disordered" evidence="2">
    <location>
        <begin position="72"/>
        <end position="92"/>
    </location>
</feature>
<dbReference type="Gene3D" id="1.25.40.10">
    <property type="entry name" value="Tetratricopeptide repeat domain"/>
    <property type="match status" value="1"/>
</dbReference>
<dbReference type="SUPFAM" id="SSF48452">
    <property type="entry name" value="TPR-like"/>
    <property type="match status" value="1"/>
</dbReference>
<keyword evidence="4" id="KW-1185">Reference proteome</keyword>
<accession>A0A6N4V086</accession>
<dbReference type="EMBL" id="AP022565">
    <property type="protein sequence ID" value="BBX30028.1"/>
    <property type="molecule type" value="Genomic_DNA"/>
</dbReference>